<comment type="subcellular location">
    <subcellularLocation>
        <location evidence="2">Cell membrane</location>
        <topology evidence="2">Multi-pass membrane protein</topology>
    </subcellularLocation>
</comment>
<dbReference type="SUPFAM" id="SSF47384">
    <property type="entry name" value="Homodimeric domain of signal transducing histidine kinase"/>
    <property type="match status" value="1"/>
</dbReference>
<keyword evidence="6" id="KW-0808">Transferase</keyword>
<dbReference type="GO" id="GO:0005886">
    <property type="term" value="C:plasma membrane"/>
    <property type="evidence" value="ECO:0007669"/>
    <property type="project" value="UniProtKB-SubCell"/>
</dbReference>
<evidence type="ECO:0000256" key="8">
    <source>
        <dbReference type="ARBA" id="ARBA00022741"/>
    </source>
</evidence>
<organism evidence="17">
    <name type="scientific">freshwater metagenome</name>
    <dbReference type="NCBI Taxonomy" id="449393"/>
    <lineage>
        <taxon>unclassified sequences</taxon>
        <taxon>metagenomes</taxon>
        <taxon>ecological metagenomes</taxon>
    </lineage>
</organism>
<dbReference type="InterPro" id="IPR003594">
    <property type="entry name" value="HATPase_dom"/>
</dbReference>
<dbReference type="InterPro" id="IPR003660">
    <property type="entry name" value="HAMP_dom"/>
</dbReference>
<evidence type="ECO:0000256" key="2">
    <source>
        <dbReference type="ARBA" id="ARBA00004651"/>
    </source>
</evidence>
<keyword evidence="5" id="KW-0597">Phosphoprotein</keyword>
<dbReference type="EMBL" id="CAFBMC010000067">
    <property type="protein sequence ID" value="CAB4904631.1"/>
    <property type="molecule type" value="Genomic_DNA"/>
</dbReference>
<dbReference type="PRINTS" id="PR00344">
    <property type="entry name" value="BCTRLSENSOR"/>
</dbReference>
<feature type="domain" description="Histidine kinase" evidence="15">
    <location>
        <begin position="259"/>
        <end position="476"/>
    </location>
</feature>
<dbReference type="InterPro" id="IPR036097">
    <property type="entry name" value="HisK_dim/P_sf"/>
</dbReference>
<dbReference type="GO" id="GO:0005524">
    <property type="term" value="F:ATP binding"/>
    <property type="evidence" value="ECO:0007669"/>
    <property type="project" value="UniProtKB-KW"/>
</dbReference>
<dbReference type="PANTHER" id="PTHR43547:SF2">
    <property type="entry name" value="HYBRID SIGNAL TRANSDUCTION HISTIDINE KINASE C"/>
    <property type="match status" value="1"/>
</dbReference>
<dbReference type="SMART" id="SM00304">
    <property type="entry name" value="HAMP"/>
    <property type="match status" value="1"/>
</dbReference>
<dbReference type="Gene3D" id="6.10.340.10">
    <property type="match status" value="1"/>
</dbReference>
<dbReference type="PANTHER" id="PTHR43547">
    <property type="entry name" value="TWO-COMPONENT HISTIDINE KINASE"/>
    <property type="match status" value="1"/>
</dbReference>
<evidence type="ECO:0000256" key="14">
    <source>
        <dbReference type="ARBA" id="ARBA00035305"/>
    </source>
</evidence>
<reference evidence="17" key="1">
    <citation type="submission" date="2020-05" db="EMBL/GenBank/DDBJ databases">
        <authorList>
            <person name="Chiriac C."/>
            <person name="Salcher M."/>
            <person name="Ghai R."/>
            <person name="Kavagutti S V."/>
        </authorList>
    </citation>
    <scope>NUCLEOTIDE SEQUENCE</scope>
</reference>
<dbReference type="EC" id="2.7.13.3" evidence="3"/>
<dbReference type="PROSITE" id="PS50885">
    <property type="entry name" value="HAMP"/>
    <property type="match status" value="1"/>
</dbReference>
<dbReference type="SMART" id="SM00387">
    <property type="entry name" value="HATPase_c"/>
    <property type="match status" value="1"/>
</dbReference>
<evidence type="ECO:0000313" key="18">
    <source>
        <dbReference type="EMBL" id="CAB5042320.1"/>
    </source>
</evidence>
<dbReference type="NCBIfam" id="NF040691">
    <property type="entry name" value="MtrAB_MtrB"/>
    <property type="match status" value="1"/>
</dbReference>
<dbReference type="SUPFAM" id="SSF158472">
    <property type="entry name" value="HAMP domain-like"/>
    <property type="match status" value="1"/>
</dbReference>
<evidence type="ECO:0000256" key="1">
    <source>
        <dbReference type="ARBA" id="ARBA00000085"/>
    </source>
</evidence>
<evidence type="ECO:0000256" key="12">
    <source>
        <dbReference type="ARBA" id="ARBA00023012"/>
    </source>
</evidence>
<evidence type="ECO:0000256" key="6">
    <source>
        <dbReference type="ARBA" id="ARBA00022679"/>
    </source>
</evidence>
<evidence type="ECO:0000256" key="10">
    <source>
        <dbReference type="ARBA" id="ARBA00022840"/>
    </source>
</evidence>
<dbReference type="CDD" id="cd00075">
    <property type="entry name" value="HATPase"/>
    <property type="match status" value="1"/>
</dbReference>
<keyword evidence="8" id="KW-0547">Nucleotide-binding</keyword>
<evidence type="ECO:0000256" key="4">
    <source>
        <dbReference type="ARBA" id="ARBA00022475"/>
    </source>
</evidence>
<dbReference type="SMART" id="SM00388">
    <property type="entry name" value="HisKA"/>
    <property type="match status" value="1"/>
</dbReference>
<dbReference type="FunFam" id="1.10.287.130:FF:000010">
    <property type="entry name" value="Two-component sensor histidine kinase"/>
    <property type="match status" value="1"/>
</dbReference>
<feature type="domain" description="HAMP" evidence="16">
    <location>
        <begin position="192"/>
        <end position="244"/>
    </location>
</feature>
<evidence type="ECO:0000313" key="17">
    <source>
        <dbReference type="EMBL" id="CAB4904631.1"/>
    </source>
</evidence>
<evidence type="ECO:0000259" key="15">
    <source>
        <dbReference type="PROSITE" id="PS50109"/>
    </source>
</evidence>
<keyword evidence="10" id="KW-0067">ATP-binding</keyword>
<comment type="catalytic activity">
    <reaction evidence="1">
        <text>ATP + protein L-histidine = ADP + protein N-phospho-L-histidine.</text>
        <dbReference type="EC" id="2.7.13.3"/>
    </reaction>
</comment>
<dbReference type="Pfam" id="PF00672">
    <property type="entry name" value="HAMP"/>
    <property type="match status" value="1"/>
</dbReference>
<evidence type="ECO:0000256" key="11">
    <source>
        <dbReference type="ARBA" id="ARBA00022989"/>
    </source>
</evidence>
<dbReference type="Gene3D" id="3.30.565.10">
    <property type="entry name" value="Histidine kinase-like ATPase, C-terminal domain"/>
    <property type="match status" value="1"/>
</dbReference>
<evidence type="ECO:0000256" key="7">
    <source>
        <dbReference type="ARBA" id="ARBA00022692"/>
    </source>
</evidence>
<dbReference type="CDD" id="cd00082">
    <property type="entry name" value="HisKA"/>
    <property type="match status" value="1"/>
</dbReference>
<protein>
    <recommendedName>
        <fullName evidence="14">Sensor histidine kinase MtrB</fullName>
        <ecNumber evidence="3">2.7.13.3</ecNumber>
    </recommendedName>
</protein>
<sequence>MASALVLTVLGFSLLSKVSTGLMDTKQQGSLSEATAGHVEAQRVIEAAGAAPTAPSPSRLVDEVVANLASRSGSHAQFDVLLLAAVPGQLLPERGTNLVSTASIGVDIREVIAATRAQSWVYGPIKYIDGTSVPGLIVGSPLRIQSLGEYTLYYLFPLTQEQQTLDLVRGSVLITGALLLILLTVIARIVTRLVVNPVRQAARTAALLAEGQLSERMPVRGEDELAQLATTFNDMAASLQQQIKQLEELSRVQQRFVADVSHELRTPLTTVRMAADLMFENRADFDPTTARAAELLQNQLDRFEELLTDLLEISRFDAGVASLDIDSWDLGELIKRTVEIAEPLALRTHTPVEITLVTDANMITADRRRIYRIVRNLVENAIEHSEGRKVVISVAVNDEAAGVTVRDFGVGLRPGEAALVFNRFWRADPARARTMGGTGLGLSIAFEDARLHGGWLEAWGEPGQGSCFRLSLPRIARSSFSESPLPLIPEGFIGVESSTSSGLVLDAVRQPPADAFRFGPRTGAL</sequence>
<keyword evidence="11" id="KW-1133">Transmembrane helix</keyword>
<dbReference type="SUPFAM" id="SSF55874">
    <property type="entry name" value="ATPase domain of HSP90 chaperone/DNA topoisomerase II/histidine kinase"/>
    <property type="match status" value="1"/>
</dbReference>
<evidence type="ECO:0000256" key="13">
    <source>
        <dbReference type="ARBA" id="ARBA00023136"/>
    </source>
</evidence>
<accession>A0A6J7G8X4</accession>
<name>A0A6J7G8X4_9ZZZZ</name>
<dbReference type="InterPro" id="IPR047669">
    <property type="entry name" value="MtrAB_MtrB"/>
</dbReference>
<dbReference type="PROSITE" id="PS50109">
    <property type="entry name" value="HIS_KIN"/>
    <property type="match status" value="1"/>
</dbReference>
<keyword evidence="4" id="KW-1003">Cell membrane</keyword>
<dbReference type="FunFam" id="3.30.565.10:FF:000013">
    <property type="entry name" value="Two-component sensor histidine kinase"/>
    <property type="match status" value="1"/>
</dbReference>
<dbReference type="InterPro" id="IPR004358">
    <property type="entry name" value="Sig_transdc_His_kin-like_C"/>
</dbReference>
<keyword evidence="9" id="KW-0418">Kinase</keyword>
<dbReference type="InterPro" id="IPR036890">
    <property type="entry name" value="HATPase_C_sf"/>
</dbReference>
<dbReference type="Gene3D" id="1.10.287.130">
    <property type="match status" value="1"/>
</dbReference>
<keyword evidence="7" id="KW-0812">Transmembrane</keyword>
<dbReference type="CDD" id="cd06225">
    <property type="entry name" value="HAMP"/>
    <property type="match status" value="1"/>
</dbReference>
<dbReference type="GO" id="GO:0000155">
    <property type="term" value="F:phosphorelay sensor kinase activity"/>
    <property type="evidence" value="ECO:0007669"/>
    <property type="project" value="InterPro"/>
</dbReference>
<evidence type="ECO:0000256" key="9">
    <source>
        <dbReference type="ARBA" id="ARBA00022777"/>
    </source>
</evidence>
<proteinExistence type="predicted"/>
<evidence type="ECO:0000259" key="16">
    <source>
        <dbReference type="PROSITE" id="PS50885"/>
    </source>
</evidence>
<dbReference type="InterPro" id="IPR003661">
    <property type="entry name" value="HisK_dim/P_dom"/>
</dbReference>
<dbReference type="InterPro" id="IPR005467">
    <property type="entry name" value="His_kinase_dom"/>
</dbReference>
<evidence type="ECO:0000256" key="5">
    <source>
        <dbReference type="ARBA" id="ARBA00022553"/>
    </source>
</evidence>
<evidence type="ECO:0000256" key="3">
    <source>
        <dbReference type="ARBA" id="ARBA00012438"/>
    </source>
</evidence>
<dbReference type="EMBL" id="CAFBPZ010000134">
    <property type="protein sequence ID" value="CAB5042320.1"/>
    <property type="molecule type" value="Genomic_DNA"/>
</dbReference>
<dbReference type="Pfam" id="PF02518">
    <property type="entry name" value="HATPase_c"/>
    <property type="match status" value="1"/>
</dbReference>
<gene>
    <name evidence="17" type="ORF">UFOPK3495_01175</name>
    <name evidence="18" type="ORF">UFOPK4237_01500</name>
</gene>
<keyword evidence="13" id="KW-0472">Membrane</keyword>
<dbReference type="Pfam" id="PF00512">
    <property type="entry name" value="HisKA"/>
    <property type="match status" value="1"/>
</dbReference>
<dbReference type="AlphaFoldDB" id="A0A6J7G8X4"/>
<keyword evidence="12" id="KW-0902">Two-component regulatory system</keyword>